<dbReference type="eggNOG" id="KOG1414">
    <property type="taxonomic scope" value="Eukaryota"/>
</dbReference>
<evidence type="ECO:0000313" key="9">
    <source>
        <dbReference type="EMBL" id="CCF55691.1"/>
    </source>
</evidence>
<dbReference type="STRING" id="1071382.H2AMU1"/>
<keyword evidence="5" id="KW-0804">Transcription</keyword>
<dbReference type="GO" id="GO:0071244">
    <property type="term" value="P:cellular response to carbon dioxide"/>
    <property type="evidence" value="ECO:0007669"/>
    <property type="project" value="EnsemblFungi"/>
</dbReference>
<evidence type="ECO:0000256" key="3">
    <source>
        <dbReference type="ARBA" id="ARBA00023015"/>
    </source>
</evidence>
<evidence type="ECO:0000256" key="2">
    <source>
        <dbReference type="ARBA" id="ARBA00007163"/>
    </source>
</evidence>
<dbReference type="GeneID" id="13887046"/>
<evidence type="ECO:0000256" key="6">
    <source>
        <dbReference type="ARBA" id="ARBA00023242"/>
    </source>
</evidence>
<dbReference type="PANTHER" id="PTHR19304">
    <property type="entry name" value="CYCLIC-AMP RESPONSE ELEMENT BINDING PROTEIN"/>
    <property type="match status" value="1"/>
</dbReference>
<dbReference type="GO" id="GO:0005829">
    <property type="term" value="C:cytosol"/>
    <property type="evidence" value="ECO:0007669"/>
    <property type="project" value="EnsemblFungi"/>
</dbReference>
<dbReference type="InterPro" id="IPR051027">
    <property type="entry name" value="bZIP_transcription_factors"/>
</dbReference>
<dbReference type="HOGENOM" id="CLU_033100_0_0_1"/>
<evidence type="ECO:0000256" key="5">
    <source>
        <dbReference type="ARBA" id="ARBA00023163"/>
    </source>
</evidence>
<feature type="region of interest" description="Disordered" evidence="7">
    <location>
        <begin position="266"/>
        <end position="378"/>
    </location>
</feature>
<name>H2AMU1_KAZAF</name>
<accession>H2AMU1</accession>
<evidence type="ECO:0000259" key="8">
    <source>
        <dbReference type="PROSITE" id="PS50217"/>
    </source>
</evidence>
<dbReference type="GO" id="GO:0043565">
    <property type="term" value="F:sequence-specific DNA binding"/>
    <property type="evidence" value="ECO:0007669"/>
    <property type="project" value="EnsemblFungi"/>
</dbReference>
<comment type="subcellular location">
    <subcellularLocation>
        <location evidence="1">Nucleus</location>
    </subcellularLocation>
</comment>
<dbReference type="InterPro" id="IPR046347">
    <property type="entry name" value="bZIP_sf"/>
</dbReference>
<evidence type="ECO:0000313" key="10">
    <source>
        <dbReference type="Proteomes" id="UP000005220"/>
    </source>
</evidence>
<dbReference type="RefSeq" id="XP_003954826.1">
    <property type="nucleotide sequence ID" value="XM_003954777.1"/>
</dbReference>
<protein>
    <recommendedName>
        <fullName evidence="8">BZIP domain-containing protein</fullName>
    </recommendedName>
</protein>
<sequence>MYSNSNQIPMNYTNTPMFQQQQQQHHLHHLNNNNTGAVLSNLNNDDASQQRPLFGDMIMNSNVLNEHDPRLASHLDLNMSNNKLDPSAKNDIISNNNNTPDLANNATTVTTTNINTNNPVTTSANLHSNSNSSISLHALNTQQQIQKDLNDNNIQNNNNNNSKNNVHNNNNKNQDQGFRNVNSMNKQLYLMTMNNNPHALTDPAIQETLSPFFQPFGVDVSHLPMTNPPIFQSALPVSDEPVRRRRISISNGQIGQLGEDIETVDNIYNTQPPPLPRQYHQNHSRSNSNANGDNHPQNFPINPIPWQNNHNNGSNNNINTNSHDPLYMQQAVPQHQQQYMPQQQRQFNPQFAAQHQQQQYAQQQQKQNHEDYGDEPMPGTTAWKRARLLERNRIAASKCRQRKKIQQLQLQKDFNKLSSENKILKKKLNYYEKLILKFKKFTESHFKNCNFNKNENDDSLKIIQEMLMIDEDIHEINENGIIVKVEKNSSGLLGTDRDV</sequence>
<feature type="compositionally biased region" description="Low complexity" evidence="7">
    <location>
        <begin position="329"/>
        <end position="366"/>
    </location>
</feature>
<feature type="region of interest" description="Disordered" evidence="7">
    <location>
        <begin position="151"/>
        <end position="178"/>
    </location>
</feature>
<dbReference type="Pfam" id="PF00170">
    <property type="entry name" value="bZIP_1"/>
    <property type="match status" value="1"/>
</dbReference>
<keyword evidence="4" id="KW-0238">DNA-binding</keyword>
<dbReference type="EMBL" id="HE650821">
    <property type="protein sequence ID" value="CCF55691.1"/>
    <property type="molecule type" value="Genomic_DNA"/>
</dbReference>
<evidence type="ECO:0000256" key="4">
    <source>
        <dbReference type="ARBA" id="ARBA00023125"/>
    </source>
</evidence>
<dbReference type="CDD" id="cd14687">
    <property type="entry name" value="bZIP_ATF2"/>
    <property type="match status" value="1"/>
</dbReference>
<dbReference type="SUPFAM" id="SSF57959">
    <property type="entry name" value="Leucine zipper domain"/>
    <property type="match status" value="1"/>
</dbReference>
<dbReference type="SMART" id="SM00338">
    <property type="entry name" value="BRLZ"/>
    <property type="match status" value="1"/>
</dbReference>
<dbReference type="Gene3D" id="1.20.5.170">
    <property type="match status" value="1"/>
</dbReference>
<reference evidence="9 10" key="1">
    <citation type="journal article" date="2011" name="Proc. Natl. Acad. Sci. U.S.A.">
        <title>Evolutionary erosion of yeast sex chromosomes by mating-type switching accidents.</title>
        <authorList>
            <person name="Gordon J.L."/>
            <person name="Armisen D."/>
            <person name="Proux-Wera E."/>
            <person name="Oheigeartaigh S.S."/>
            <person name="Byrne K.P."/>
            <person name="Wolfe K.H."/>
        </authorList>
    </citation>
    <scope>NUCLEOTIDE SEQUENCE [LARGE SCALE GENOMIC DNA]</scope>
    <source>
        <strain evidence="10">ATCC 22294 / BCRC 22015 / CBS 2517 / CECT 1963 / NBRC 1671 / NRRL Y-8276</strain>
    </source>
</reference>
<keyword evidence="10" id="KW-1185">Reference proteome</keyword>
<dbReference type="PROSITE" id="PS00036">
    <property type="entry name" value="BZIP_BASIC"/>
    <property type="match status" value="1"/>
</dbReference>
<dbReference type="GO" id="GO:0005634">
    <property type="term" value="C:nucleus"/>
    <property type="evidence" value="ECO:0007669"/>
    <property type="project" value="UniProtKB-SubCell"/>
</dbReference>
<gene>
    <name evidence="9" type="primary">KAFR0A02550</name>
    <name evidence="9" type="ORF">KAFR_0A02550</name>
</gene>
<dbReference type="FunFam" id="1.20.5.170:FF:000053">
    <property type="entry name" value="BZIP transcription factor AtfA"/>
    <property type="match status" value="1"/>
</dbReference>
<dbReference type="GO" id="GO:0071400">
    <property type="term" value="P:cellular response to oleic acid"/>
    <property type="evidence" value="ECO:0007669"/>
    <property type="project" value="EnsemblFungi"/>
</dbReference>
<dbReference type="GO" id="GO:0033554">
    <property type="term" value="P:cellular response to stress"/>
    <property type="evidence" value="ECO:0007669"/>
    <property type="project" value="EnsemblFungi"/>
</dbReference>
<evidence type="ECO:0000256" key="1">
    <source>
        <dbReference type="ARBA" id="ARBA00004123"/>
    </source>
</evidence>
<feature type="compositionally biased region" description="Low complexity" evidence="7">
    <location>
        <begin position="151"/>
        <end position="176"/>
    </location>
</feature>
<dbReference type="Proteomes" id="UP000005220">
    <property type="component" value="Chromosome 1"/>
</dbReference>
<feature type="domain" description="BZIP" evidence="8">
    <location>
        <begin position="384"/>
        <end position="445"/>
    </location>
</feature>
<keyword evidence="3" id="KW-0805">Transcription regulation</keyword>
<dbReference type="GO" id="GO:0001228">
    <property type="term" value="F:DNA-binding transcription activator activity, RNA polymerase II-specific"/>
    <property type="evidence" value="ECO:0007669"/>
    <property type="project" value="EnsemblFungi"/>
</dbReference>
<dbReference type="PROSITE" id="PS50217">
    <property type="entry name" value="BZIP"/>
    <property type="match status" value="1"/>
</dbReference>
<dbReference type="OrthoDB" id="295274at2759"/>
<keyword evidence="6" id="KW-0539">Nucleus</keyword>
<comment type="similarity">
    <text evidence="2">Belongs to the bZIP family.</text>
</comment>
<dbReference type="FunCoup" id="H2AMU1">
    <property type="interactions" value="2287"/>
</dbReference>
<proteinExistence type="inferred from homology"/>
<dbReference type="InParanoid" id="H2AMU1"/>
<organism evidence="9 10">
    <name type="scientific">Kazachstania africana (strain ATCC 22294 / BCRC 22015 / CBS 2517 / CECT 1963 / NBRC 1671 / NRRL Y-8276)</name>
    <name type="common">Yeast</name>
    <name type="synonym">Kluyveromyces africanus</name>
    <dbReference type="NCBI Taxonomy" id="1071382"/>
    <lineage>
        <taxon>Eukaryota</taxon>
        <taxon>Fungi</taxon>
        <taxon>Dikarya</taxon>
        <taxon>Ascomycota</taxon>
        <taxon>Saccharomycotina</taxon>
        <taxon>Saccharomycetes</taxon>
        <taxon>Saccharomycetales</taxon>
        <taxon>Saccharomycetaceae</taxon>
        <taxon>Kazachstania</taxon>
    </lineage>
</organism>
<dbReference type="AlphaFoldDB" id="H2AMU1"/>
<dbReference type="InterPro" id="IPR004827">
    <property type="entry name" value="bZIP"/>
</dbReference>
<feature type="compositionally biased region" description="Low complexity" evidence="7">
    <location>
        <begin position="308"/>
        <end position="321"/>
    </location>
</feature>
<feature type="compositionally biased region" description="Polar residues" evidence="7">
    <location>
        <begin position="279"/>
        <end position="300"/>
    </location>
</feature>
<dbReference type="KEGG" id="kaf:KAFR_0A02550"/>
<evidence type="ECO:0000256" key="7">
    <source>
        <dbReference type="SAM" id="MobiDB-lite"/>
    </source>
</evidence>